<accession>A0A1S0U6Y9</accession>
<dbReference type="KEGG" id="loa:LOAG_02469"/>
<evidence type="ECO:0000313" key="1">
    <source>
        <dbReference type="EMBL" id="EFO26010.1"/>
    </source>
</evidence>
<reference evidence="1" key="1">
    <citation type="submission" date="2012-04" db="EMBL/GenBank/DDBJ databases">
        <title>The Genome Sequence of Loa loa.</title>
        <authorList>
            <consortium name="The Broad Institute Genome Sequencing Platform"/>
            <consortium name="Broad Institute Genome Sequencing Center for Infectious Disease"/>
            <person name="Nutman T.B."/>
            <person name="Fink D.L."/>
            <person name="Russ C."/>
            <person name="Young S."/>
            <person name="Zeng Q."/>
            <person name="Gargeya S."/>
            <person name="Alvarado L."/>
            <person name="Berlin A."/>
            <person name="Chapman S.B."/>
            <person name="Chen Z."/>
            <person name="Freedman E."/>
            <person name="Gellesch M."/>
            <person name="Goldberg J."/>
            <person name="Griggs A."/>
            <person name="Gujja S."/>
            <person name="Heilman E.R."/>
            <person name="Heiman D."/>
            <person name="Howarth C."/>
            <person name="Mehta T."/>
            <person name="Neiman D."/>
            <person name="Pearson M."/>
            <person name="Roberts A."/>
            <person name="Saif S."/>
            <person name="Shea T."/>
            <person name="Shenoy N."/>
            <person name="Sisk P."/>
            <person name="Stolte C."/>
            <person name="Sykes S."/>
            <person name="White J."/>
            <person name="Yandava C."/>
            <person name="Haas B."/>
            <person name="Henn M.R."/>
            <person name="Nusbaum C."/>
            <person name="Birren B."/>
        </authorList>
    </citation>
    <scope>NUCLEOTIDE SEQUENCE [LARGE SCALE GENOMIC DNA]</scope>
</reference>
<organism evidence="1">
    <name type="scientific">Loa loa</name>
    <name type="common">Eye worm</name>
    <name type="synonym">Filaria loa</name>
    <dbReference type="NCBI Taxonomy" id="7209"/>
    <lineage>
        <taxon>Eukaryota</taxon>
        <taxon>Metazoa</taxon>
        <taxon>Ecdysozoa</taxon>
        <taxon>Nematoda</taxon>
        <taxon>Chromadorea</taxon>
        <taxon>Rhabditida</taxon>
        <taxon>Spirurina</taxon>
        <taxon>Spiruromorpha</taxon>
        <taxon>Filarioidea</taxon>
        <taxon>Onchocercidae</taxon>
        <taxon>Loa</taxon>
    </lineage>
</organism>
<dbReference type="InParanoid" id="A0A1S0U6Y9"/>
<dbReference type="AlphaFoldDB" id="A0A1S0U6Y9"/>
<dbReference type="RefSeq" id="XP_003138055.1">
    <property type="nucleotide sequence ID" value="XM_003138007.1"/>
</dbReference>
<sequence length="106" mass="12421">MREENQSMTVQIKRKKQTSLKCTDVILIDENLECFYSLSISKITVDKKAFIMIRQIMEKKESFLLGNEAFKKSNEMEIVGRCVKKCHNQFGSNQFNYSKQPLIIAY</sequence>
<dbReference type="GeneID" id="9939862"/>
<dbReference type="EMBL" id="JH712087">
    <property type="protein sequence ID" value="EFO26010.1"/>
    <property type="molecule type" value="Genomic_DNA"/>
</dbReference>
<dbReference type="CTD" id="9939862"/>
<proteinExistence type="predicted"/>
<gene>
    <name evidence="1" type="ORF">LOAG_02469</name>
</gene>
<protein>
    <submittedName>
        <fullName evidence="1">Uncharacterized protein</fullName>
    </submittedName>
</protein>
<name>A0A1S0U6Y9_LOALO</name>